<name>A0A146GCD2_TERSA</name>
<proteinExistence type="predicted"/>
<dbReference type="InParanoid" id="A0A146GCD2"/>
<sequence length="429" mass="48041">MMDRYGQLRAAARCRETPDLPPTATELELQARFHRGDLGTAWTSRDGRRIELLHSGHWNREPGPDFRDARLLVDGAEVRGDIEIDLADRDWEAHGHGANPAFRSVVLHGYFQESARRVFTRDCDHREVPQVRLSADPAAPDSRPLTPAPPLDESRAIELVESAARHRLHRKAAAFRTAARLTDRDDALFQALATGLGYRNNKIPFLLIAQRSALARCRAEGGEALLFGLAGFLDAETFDEGTDDVRAYLAPLWEEWWRIRAREERLILPAAAWRLAGIRPANHPHRRLGALAAIIARFSEITRALDAGDCGAFIAILQTLRHRYWTAHWNLATFRLAGDIALVGEDRATDLAINAFIPAIPDEETAWQKLASLPGPAPSGKLRQAAEWLSGGSLKPYRTAARQQGLLQTYDDFFPDPPEAIYERFRRVG</sequence>
<evidence type="ECO:0000256" key="1">
    <source>
        <dbReference type="SAM" id="MobiDB-lite"/>
    </source>
</evidence>
<dbReference type="Proteomes" id="UP000076023">
    <property type="component" value="Unassembled WGS sequence"/>
</dbReference>
<reference evidence="3" key="1">
    <citation type="journal article" date="2017" name="Genome Announc.">
        <title>Draft Genome Sequence of Terrimicrobium sacchariphilum NM-5T, a Facultative Anaerobic Soil Bacterium of the Class Spartobacteria.</title>
        <authorList>
            <person name="Qiu Y.L."/>
            <person name="Tourlousse D.M."/>
            <person name="Matsuura N."/>
            <person name="Ohashi A."/>
            <person name="Sekiguchi Y."/>
        </authorList>
    </citation>
    <scope>NUCLEOTIDE SEQUENCE [LARGE SCALE GENOMIC DNA]</scope>
    <source>
        <strain evidence="3">NM-5</strain>
    </source>
</reference>
<dbReference type="InterPro" id="IPR021272">
    <property type="entry name" value="DUF2851"/>
</dbReference>
<feature type="region of interest" description="Disordered" evidence="1">
    <location>
        <begin position="131"/>
        <end position="152"/>
    </location>
</feature>
<comment type="caution">
    <text evidence="2">The sequence shown here is derived from an EMBL/GenBank/DDBJ whole genome shotgun (WGS) entry which is preliminary data.</text>
</comment>
<organism evidence="2 3">
    <name type="scientific">Terrimicrobium sacchariphilum</name>
    <dbReference type="NCBI Taxonomy" id="690879"/>
    <lineage>
        <taxon>Bacteria</taxon>
        <taxon>Pseudomonadati</taxon>
        <taxon>Verrucomicrobiota</taxon>
        <taxon>Terrimicrobiia</taxon>
        <taxon>Terrimicrobiales</taxon>
        <taxon>Terrimicrobiaceae</taxon>
        <taxon>Terrimicrobium</taxon>
    </lineage>
</organism>
<dbReference type="RefSeq" id="WP_075079993.1">
    <property type="nucleotide sequence ID" value="NZ_BDCO01000002.1"/>
</dbReference>
<accession>A0A146GCD2</accession>
<evidence type="ECO:0008006" key="4">
    <source>
        <dbReference type="Google" id="ProtNLM"/>
    </source>
</evidence>
<evidence type="ECO:0000313" key="3">
    <source>
        <dbReference type="Proteomes" id="UP000076023"/>
    </source>
</evidence>
<keyword evidence="3" id="KW-1185">Reference proteome</keyword>
<dbReference type="STRING" id="690879.TSACC_22782"/>
<gene>
    <name evidence="2" type="ORF">TSACC_22782</name>
</gene>
<protein>
    <recommendedName>
        <fullName evidence="4">DUF2851 family protein</fullName>
    </recommendedName>
</protein>
<dbReference type="EMBL" id="BDCO01000002">
    <property type="protein sequence ID" value="GAT34357.1"/>
    <property type="molecule type" value="Genomic_DNA"/>
</dbReference>
<dbReference type="OrthoDB" id="148404at2"/>
<dbReference type="AlphaFoldDB" id="A0A146GCD2"/>
<evidence type="ECO:0000313" key="2">
    <source>
        <dbReference type="EMBL" id="GAT34357.1"/>
    </source>
</evidence>
<dbReference type="Pfam" id="PF11013">
    <property type="entry name" value="DUF2851"/>
    <property type="match status" value="2"/>
</dbReference>